<comment type="caution">
    <text evidence="1">The sequence shown here is derived from an EMBL/GenBank/DDBJ whole genome shotgun (WGS) entry which is preliminary data.</text>
</comment>
<proteinExistence type="predicted"/>
<gene>
    <name evidence="1" type="ORF">ABL_03161</name>
</gene>
<accession>A0A100IDX4</accession>
<dbReference type="Proteomes" id="UP000068243">
    <property type="component" value="Unassembled WGS sequence"/>
</dbReference>
<organism evidence="1 2">
    <name type="scientific">Aspergillus niger</name>
    <dbReference type="NCBI Taxonomy" id="5061"/>
    <lineage>
        <taxon>Eukaryota</taxon>
        <taxon>Fungi</taxon>
        <taxon>Dikarya</taxon>
        <taxon>Ascomycota</taxon>
        <taxon>Pezizomycotina</taxon>
        <taxon>Eurotiomycetes</taxon>
        <taxon>Eurotiomycetidae</taxon>
        <taxon>Eurotiales</taxon>
        <taxon>Aspergillaceae</taxon>
        <taxon>Aspergillus</taxon>
        <taxon>Aspergillus subgen. Circumdati</taxon>
    </lineage>
</organism>
<dbReference type="EMBL" id="BCMY01000004">
    <property type="protein sequence ID" value="GAQ39492.1"/>
    <property type="molecule type" value="Genomic_DNA"/>
</dbReference>
<sequence>MTTLRGKLSCVVNAANTERYDVKLAQIYQATRDLQAAIERALVEEVLSRTNRVVIAAVRGGGAASVKLQSLSVFVTVDRIEITLPQWLLNSSKQLQSLLQDTKTGYDEAFHRRRPESSLVRDTSKAALNYLV</sequence>
<evidence type="ECO:0000313" key="2">
    <source>
        <dbReference type="Proteomes" id="UP000068243"/>
    </source>
</evidence>
<reference evidence="2" key="1">
    <citation type="journal article" date="2016" name="Genome Announc.">
        <title>Draft genome sequence of Aspergillus niger strain An76.</title>
        <authorList>
            <person name="Gong W."/>
            <person name="Cheng Z."/>
            <person name="Zhang H."/>
            <person name="Liu L."/>
            <person name="Gao P."/>
            <person name="Wang L."/>
        </authorList>
    </citation>
    <scope>NUCLEOTIDE SEQUENCE [LARGE SCALE GENOMIC DNA]</scope>
    <source>
        <strain evidence="2">An76</strain>
    </source>
</reference>
<protein>
    <submittedName>
        <fullName evidence="1">Uncharacterized protein</fullName>
    </submittedName>
</protein>
<evidence type="ECO:0000313" key="1">
    <source>
        <dbReference type="EMBL" id="GAQ39492.1"/>
    </source>
</evidence>
<name>A0A100IDX4_ASPNG</name>
<dbReference type="AlphaFoldDB" id="A0A100IDX4"/>